<sequence length="267" mass="30205">MADNPESSKTSENLDDKQNAEELSQLLDSALQDFNKKKTTDDELDDLMADLDREAAQKAAQEFNHMLQQMIQVQEQLEKEKVQPTATSEIGSSNDEEALFKEGMQRLLQCSSEMANASDQNSLFSALEKMSASDPGMNEFMNAMMSTVLSKDFMYPPLQSLLEKFGPYLEENKGKLSEEDLSKYQHQQELLAQLCAEYEKEPPNETNDEERQHRAETIATLWQDLHKLGYPPNELIGDLPPGWDFDPTNGMPQVQDPAKVAQDCSIM</sequence>
<dbReference type="Proteomes" id="UP000887540">
    <property type="component" value="Unplaced"/>
</dbReference>
<protein>
    <recommendedName>
        <fullName evidence="2">Peroxin-19</fullName>
    </recommendedName>
</protein>
<organism evidence="5 6">
    <name type="scientific">Acrobeloides nanus</name>
    <dbReference type="NCBI Taxonomy" id="290746"/>
    <lineage>
        <taxon>Eukaryota</taxon>
        <taxon>Metazoa</taxon>
        <taxon>Ecdysozoa</taxon>
        <taxon>Nematoda</taxon>
        <taxon>Chromadorea</taxon>
        <taxon>Rhabditida</taxon>
        <taxon>Tylenchina</taxon>
        <taxon>Cephalobomorpha</taxon>
        <taxon>Cephaloboidea</taxon>
        <taxon>Cephalobidae</taxon>
        <taxon>Acrobeloides</taxon>
    </lineage>
</organism>
<evidence type="ECO:0000313" key="6">
    <source>
        <dbReference type="WBParaSite" id="ACRNAN_scaffold8865.g7364.t1"/>
    </source>
</evidence>
<accession>A0A914EJU8</accession>
<dbReference type="GO" id="GO:0045046">
    <property type="term" value="P:protein import into peroxisome membrane"/>
    <property type="evidence" value="ECO:0007669"/>
    <property type="project" value="TreeGrafter"/>
</dbReference>
<keyword evidence="5" id="KW-1185">Reference proteome</keyword>
<dbReference type="Gene3D" id="1.20.120.900">
    <property type="entry name" value="Pex19, mPTS binding domain"/>
    <property type="match status" value="1"/>
</dbReference>
<dbReference type="GO" id="GO:0005778">
    <property type="term" value="C:peroxisomal membrane"/>
    <property type="evidence" value="ECO:0007669"/>
    <property type="project" value="TreeGrafter"/>
</dbReference>
<feature type="region of interest" description="Disordered" evidence="4">
    <location>
        <begin position="246"/>
        <end position="267"/>
    </location>
</feature>
<evidence type="ECO:0000256" key="3">
    <source>
        <dbReference type="SAM" id="Coils"/>
    </source>
</evidence>
<dbReference type="PANTHER" id="PTHR12774">
    <property type="entry name" value="PEROXISOMAL BIOGENESIS FACTOR 19"/>
    <property type="match status" value="1"/>
</dbReference>
<dbReference type="Pfam" id="PF04614">
    <property type="entry name" value="Pex19"/>
    <property type="match status" value="1"/>
</dbReference>
<reference evidence="6" key="1">
    <citation type="submission" date="2022-11" db="UniProtKB">
        <authorList>
            <consortium name="WormBaseParasite"/>
        </authorList>
    </citation>
    <scope>IDENTIFICATION</scope>
</reference>
<evidence type="ECO:0000256" key="1">
    <source>
        <dbReference type="ARBA" id="ARBA00006326"/>
    </source>
</evidence>
<dbReference type="GO" id="GO:0033328">
    <property type="term" value="F:peroxisome membrane targeting sequence binding"/>
    <property type="evidence" value="ECO:0007669"/>
    <property type="project" value="TreeGrafter"/>
</dbReference>
<evidence type="ECO:0000256" key="4">
    <source>
        <dbReference type="SAM" id="MobiDB-lite"/>
    </source>
</evidence>
<evidence type="ECO:0000256" key="2">
    <source>
        <dbReference type="ARBA" id="ARBA00029688"/>
    </source>
</evidence>
<feature type="coiled-coil region" evidence="3">
    <location>
        <begin position="37"/>
        <end position="80"/>
    </location>
</feature>
<feature type="region of interest" description="Disordered" evidence="4">
    <location>
        <begin position="1"/>
        <end position="24"/>
    </location>
</feature>
<proteinExistence type="inferred from homology"/>
<evidence type="ECO:0000313" key="5">
    <source>
        <dbReference type="Proteomes" id="UP000887540"/>
    </source>
</evidence>
<dbReference type="AlphaFoldDB" id="A0A914EJU8"/>
<feature type="compositionally biased region" description="Polar residues" evidence="4">
    <location>
        <begin position="1"/>
        <end position="11"/>
    </location>
</feature>
<name>A0A914EJU8_9BILA</name>
<dbReference type="WBParaSite" id="ACRNAN_scaffold8865.g7364.t1">
    <property type="protein sequence ID" value="ACRNAN_scaffold8865.g7364.t1"/>
    <property type="gene ID" value="ACRNAN_scaffold8865.g7364"/>
</dbReference>
<dbReference type="InterPro" id="IPR038322">
    <property type="entry name" value="Pex19_C_sf"/>
</dbReference>
<comment type="similarity">
    <text evidence="1">Belongs to the peroxin-19 family.</text>
</comment>
<dbReference type="InterPro" id="IPR006708">
    <property type="entry name" value="Pex19"/>
</dbReference>
<dbReference type="PANTHER" id="PTHR12774:SF2">
    <property type="entry name" value="PEROXISOMAL BIOGENESIS FACTOR 19"/>
    <property type="match status" value="1"/>
</dbReference>
<keyword evidence="3" id="KW-0175">Coiled coil</keyword>